<dbReference type="Proteomes" id="UP000002051">
    <property type="component" value="Chromosome 4"/>
</dbReference>
<dbReference type="SUPFAM" id="SSF52047">
    <property type="entry name" value="RNI-like"/>
    <property type="match status" value="1"/>
</dbReference>
<reference evidence="3" key="3">
    <citation type="submission" date="2015-04" db="UniProtKB">
        <authorList>
            <consortium name="EnsemblPlants"/>
        </authorList>
    </citation>
    <scope>IDENTIFICATION</scope>
    <source>
        <strain evidence="3">cv. Jemalong A17</strain>
    </source>
</reference>
<evidence type="ECO:0000256" key="1">
    <source>
        <dbReference type="SAM" id="MobiDB-lite"/>
    </source>
</evidence>
<gene>
    <name evidence="2" type="ordered locus">MTR_4g092510</name>
</gene>
<dbReference type="eggNOG" id="KOG3017">
    <property type="taxonomic scope" value="Eukaryota"/>
</dbReference>
<feature type="region of interest" description="Disordered" evidence="1">
    <location>
        <begin position="514"/>
        <end position="557"/>
    </location>
</feature>
<evidence type="ECO:0000313" key="4">
    <source>
        <dbReference type="Proteomes" id="UP000002051"/>
    </source>
</evidence>
<organism evidence="2 4">
    <name type="scientific">Medicago truncatula</name>
    <name type="common">Barrel medic</name>
    <name type="synonym">Medicago tribuloides</name>
    <dbReference type="NCBI Taxonomy" id="3880"/>
    <lineage>
        <taxon>Eukaryota</taxon>
        <taxon>Viridiplantae</taxon>
        <taxon>Streptophyta</taxon>
        <taxon>Embryophyta</taxon>
        <taxon>Tracheophyta</taxon>
        <taxon>Spermatophyta</taxon>
        <taxon>Magnoliopsida</taxon>
        <taxon>eudicotyledons</taxon>
        <taxon>Gunneridae</taxon>
        <taxon>Pentapetalae</taxon>
        <taxon>rosids</taxon>
        <taxon>fabids</taxon>
        <taxon>Fabales</taxon>
        <taxon>Fabaceae</taxon>
        <taxon>Papilionoideae</taxon>
        <taxon>50 kb inversion clade</taxon>
        <taxon>NPAAA clade</taxon>
        <taxon>Hologalegina</taxon>
        <taxon>IRL clade</taxon>
        <taxon>Trifolieae</taxon>
        <taxon>Medicago</taxon>
    </lineage>
</organism>
<dbReference type="AlphaFoldDB" id="G7JSZ3"/>
<evidence type="ECO:0000313" key="3">
    <source>
        <dbReference type="EnsemblPlants" id="AES90507"/>
    </source>
</evidence>
<proteinExistence type="predicted"/>
<evidence type="ECO:0000313" key="2">
    <source>
        <dbReference type="EMBL" id="AES90507.2"/>
    </source>
</evidence>
<name>G7JSZ3_MEDTR</name>
<keyword evidence="4" id="KW-1185">Reference proteome</keyword>
<accession>G7JSZ3</accession>
<reference evidence="2 4" key="2">
    <citation type="journal article" date="2014" name="BMC Genomics">
        <title>An improved genome release (version Mt4.0) for the model legume Medicago truncatula.</title>
        <authorList>
            <person name="Tang H."/>
            <person name="Krishnakumar V."/>
            <person name="Bidwell S."/>
            <person name="Rosen B."/>
            <person name="Chan A."/>
            <person name="Zhou S."/>
            <person name="Gentzbittel L."/>
            <person name="Childs K.L."/>
            <person name="Yandell M."/>
            <person name="Gundlach H."/>
            <person name="Mayer K.F."/>
            <person name="Schwartz D.C."/>
            <person name="Town C.D."/>
        </authorList>
    </citation>
    <scope>GENOME REANNOTATION</scope>
    <source>
        <strain evidence="3 4">cv. Jemalong A17</strain>
    </source>
</reference>
<dbReference type="InterPro" id="IPR050232">
    <property type="entry name" value="FBL13/AtMIF1-like"/>
</dbReference>
<dbReference type="EnsemblPlants" id="AES90507">
    <property type="protein sequence ID" value="AES90507"/>
    <property type="gene ID" value="MTR_4g092510"/>
</dbReference>
<sequence length="557" mass="61919">MDHQDQEIAINRWFDLRRRAIAQLMCAINRWFDLESFNAPDYDFTLPETQSYDPSTMASGGKRKRLKVAKNKETYNDIIELKESMKVVAEALREGNAAIREGNEITRERHKHELPPISGEETWNLLEECGCDPNSLPKIYRVVMKDVDILRMIIQCPPKARKTELAISVRGDTSLILNCFSSCRALTSLKLSIYPRDGYTETLFPNSLNLPLLTSLDITNFAFCGGESGCAEPFSVFTMLNSLALSSCKVKDAQILTISSDTLANLAIHSPFEEINVDIHDNSSNMPKIELSTPSLYTFTYYGSLIQEICGSGLSSVKQVHIDDSREFSASVRHGLLVFNWLLDFANVESLALSSTTLQILSLVPDLLEVKLPSLCNLKSLEVELVPFIHRDGFLFRSIEAAMLKKAAAKSRKEVAKLRKAFKARLEPRAIPDGMVDFLRQNSPSAEVNITTDFSHVLNPKQVAESIKGAKIISYRSRFSKRLSPVPFHAAPASGTEYDSATALASVSVTAPDAVPASAAPPNLHLCRDEKDDKSSNEDEVEKRQPNTDSPLLDNGQ</sequence>
<reference evidence="2 4" key="1">
    <citation type="journal article" date="2011" name="Nature">
        <title>The Medicago genome provides insight into the evolution of rhizobial symbioses.</title>
        <authorList>
            <person name="Young N.D."/>
            <person name="Debelle F."/>
            <person name="Oldroyd G.E."/>
            <person name="Geurts R."/>
            <person name="Cannon S.B."/>
            <person name="Udvardi M.K."/>
            <person name="Benedito V.A."/>
            <person name="Mayer K.F."/>
            <person name="Gouzy J."/>
            <person name="Schoof H."/>
            <person name="Van de Peer Y."/>
            <person name="Proost S."/>
            <person name="Cook D.R."/>
            <person name="Meyers B.C."/>
            <person name="Spannagl M."/>
            <person name="Cheung F."/>
            <person name="De Mita S."/>
            <person name="Krishnakumar V."/>
            <person name="Gundlach H."/>
            <person name="Zhou S."/>
            <person name="Mudge J."/>
            <person name="Bharti A.K."/>
            <person name="Murray J.D."/>
            <person name="Naoumkina M.A."/>
            <person name="Rosen B."/>
            <person name="Silverstein K.A."/>
            <person name="Tang H."/>
            <person name="Rombauts S."/>
            <person name="Zhao P.X."/>
            <person name="Zhou P."/>
            <person name="Barbe V."/>
            <person name="Bardou P."/>
            <person name="Bechner M."/>
            <person name="Bellec A."/>
            <person name="Berger A."/>
            <person name="Berges H."/>
            <person name="Bidwell S."/>
            <person name="Bisseling T."/>
            <person name="Choisne N."/>
            <person name="Couloux A."/>
            <person name="Denny R."/>
            <person name="Deshpande S."/>
            <person name="Dai X."/>
            <person name="Doyle J.J."/>
            <person name="Dudez A.M."/>
            <person name="Farmer A.D."/>
            <person name="Fouteau S."/>
            <person name="Franken C."/>
            <person name="Gibelin C."/>
            <person name="Gish J."/>
            <person name="Goldstein S."/>
            <person name="Gonzalez A.J."/>
            <person name="Green P.J."/>
            <person name="Hallab A."/>
            <person name="Hartog M."/>
            <person name="Hua A."/>
            <person name="Humphray S.J."/>
            <person name="Jeong D.H."/>
            <person name="Jing Y."/>
            <person name="Jocker A."/>
            <person name="Kenton S.M."/>
            <person name="Kim D.J."/>
            <person name="Klee K."/>
            <person name="Lai H."/>
            <person name="Lang C."/>
            <person name="Lin S."/>
            <person name="Macmil S.L."/>
            <person name="Magdelenat G."/>
            <person name="Matthews L."/>
            <person name="McCorrison J."/>
            <person name="Monaghan E.L."/>
            <person name="Mun J.H."/>
            <person name="Najar F.Z."/>
            <person name="Nicholson C."/>
            <person name="Noirot C."/>
            <person name="O'Bleness M."/>
            <person name="Paule C.R."/>
            <person name="Poulain J."/>
            <person name="Prion F."/>
            <person name="Qin B."/>
            <person name="Qu C."/>
            <person name="Retzel E.F."/>
            <person name="Riddle C."/>
            <person name="Sallet E."/>
            <person name="Samain S."/>
            <person name="Samson N."/>
            <person name="Sanders I."/>
            <person name="Saurat O."/>
            <person name="Scarpelli C."/>
            <person name="Schiex T."/>
            <person name="Segurens B."/>
            <person name="Severin A.J."/>
            <person name="Sherrier D.J."/>
            <person name="Shi R."/>
            <person name="Sims S."/>
            <person name="Singer S.R."/>
            <person name="Sinharoy S."/>
            <person name="Sterck L."/>
            <person name="Viollet A."/>
            <person name="Wang B.B."/>
            <person name="Wang K."/>
            <person name="Wang M."/>
            <person name="Wang X."/>
            <person name="Warfsmann J."/>
            <person name="Weissenbach J."/>
            <person name="White D.D."/>
            <person name="White J.D."/>
            <person name="Wiley G.B."/>
            <person name="Wincker P."/>
            <person name="Xing Y."/>
            <person name="Yang L."/>
            <person name="Yao Z."/>
            <person name="Ying F."/>
            <person name="Zhai J."/>
            <person name="Zhou L."/>
            <person name="Zuber A."/>
            <person name="Denarie J."/>
            <person name="Dixon R.A."/>
            <person name="May G.D."/>
            <person name="Schwartz D.C."/>
            <person name="Rogers J."/>
            <person name="Quetier F."/>
            <person name="Town C.D."/>
            <person name="Roe B.A."/>
        </authorList>
    </citation>
    <scope>NUCLEOTIDE SEQUENCE [LARGE SCALE GENOMIC DNA]</scope>
    <source>
        <strain evidence="2">A17</strain>
        <strain evidence="3 4">cv. Jemalong A17</strain>
    </source>
</reference>
<dbReference type="Gene3D" id="3.80.10.10">
    <property type="entry name" value="Ribonuclease Inhibitor"/>
    <property type="match status" value="1"/>
</dbReference>
<dbReference type="InterPro" id="IPR032675">
    <property type="entry name" value="LRR_dom_sf"/>
</dbReference>
<feature type="compositionally biased region" description="Basic and acidic residues" evidence="1">
    <location>
        <begin position="526"/>
        <end position="546"/>
    </location>
</feature>
<dbReference type="EMBL" id="CM001220">
    <property type="protein sequence ID" value="AES90507.2"/>
    <property type="molecule type" value="Genomic_DNA"/>
</dbReference>
<dbReference type="PANTHER" id="PTHR31900:SF30">
    <property type="entry name" value="SUPERFAMILY PROTEIN, PUTATIVE-RELATED"/>
    <property type="match status" value="1"/>
</dbReference>
<dbReference type="PaxDb" id="3880-AES90507"/>
<dbReference type="HOGENOM" id="CLU_489516_0_0_1"/>
<dbReference type="PANTHER" id="PTHR31900">
    <property type="entry name" value="F-BOX/RNI SUPERFAMILY PROTEIN-RELATED"/>
    <property type="match status" value="1"/>
</dbReference>
<accession>A0A0C3X2N5</accession>
<protein>
    <submittedName>
        <fullName evidence="2 3">Uncharacterized protein</fullName>
    </submittedName>
</protein>